<keyword evidence="2" id="KW-1185">Reference proteome</keyword>
<evidence type="ECO:0000313" key="2">
    <source>
        <dbReference type="Proteomes" id="UP000593577"/>
    </source>
</evidence>
<comment type="caution">
    <text evidence="1">The sequence shown here is derived from an EMBL/GenBank/DDBJ whole genome shotgun (WGS) entry which is preliminary data.</text>
</comment>
<proteinExistence type="predicted"/>
<dbReference type="EMBL" id="JABFAA010000009">
    <property type="protein sequence ID" value="MBA0690832.1"/>
    <property type="molecule type" value="Genomic_DNA"/>
</dbReference>
<protein>
    <submittedName>
        <fullName evidence="1">Uncharacterized protein</fullName>
    </submittedName>
</protein>
<organism evidence="1 2">
    <name type="scientific">Gossypium aridum</name>
    <name type="common">American cotton</name>
    <name type="synonym">Erioxylum aridum</name>
    <dbReference type="NCBI Taxonomy" id="34290"/>
    <lineage>
        <taxon>Eukaryota</taxon>
        <taxon>Viridiplantae</taxon>
        <taxon>Streptophyta</taxon>
        <taxon>Embryophyta</taxon>
        <taxon>Tracheophyta</taxon>
        <taxon>Spermatophyta</taxon>
        <taxon>Magnoliopsida</taxon>
        <taxon>eudicotyledons</taxon>
        <taxon>Gunneridae</taxon>
        <taxon>Pentapetalae</taxon>
        <taxon>rosids</taxon>
        <taxon>malvids</taxon>
        <taxon>Malvales</taxon>
        <taxon>Malvaceae</taxon>
        <taxon>Malvoideae</taxon>
        <taxon>Gossypium</taxon>
    </lineage>
</organism>
<accession>A0A7J8XUC6</accession>
<dbReference type="Proteomes" id="UP000593577">
    <property type="component" value="Unassembled WGS sequence"/>
</dbReference>
<feature type="non-terminal residue" evidence="1">
    <location>
        <position position="60"/>
    </location>
</feature>
<sequence length="60" mass="6904">MSYVDLLGMDRIDLLWASSRFFVNIPILGNLWQEVVFIQLYSLVPTKDSGRTHVDPPLLL</sequence>
<reference evidence="1 2" key="1">
    <citation type="journal article" date="2019" name="Genome Biol. Evol.">
        <title>Insights into the evolution of the New World diploid cottons (Gossypium, subgenus Houzingenia) based on genome sequencing.</title>
        <authorList>
            <person name="Grover C.E."/>
            <person name="Arick M.A. 2nd"/>
            <person name="Thrash A."/>
            <person name="Conover J.L."/>
            <person name="Sanders W.S."/>
            <person name="Peterson D.G."/>
            <person name="Frelichowski J.E."/>
            <person name="Scheffler J.A."/>
            <person name="Scheffler B.E."/>
            <person name="Wendel J.F."/>
        </authorList>
    </citation>
    <scope>NUCLEOTIDE SEQUENCE [LARGE SCALE GENOMIC DNA]</scope>
    <source>
        <strain evidence="1">185</strain>
        <tissue evidence="1">Leaf</tissue>
    </source>
</reference>
<evidence type="ECO:0000313" key="1">
    <source>
        <dbReference type="EMBL" id="MBA0690832.1"/>
    </source>
</evidence>
<dbReference type="AlphaFoldDB" id="A0A7J8XUC6"/>
<name>A0A7J8XUC6_GOSAI</name>
<gene>
    <name evidence="1" type="ORF">Goari_008487</name>
</gene>